<evidence type="ECO:0000313" key="3">
    <source>
        <dbReference type="Proteomes" id="UP001149140"/>
    </source>
</evidence>
<organism evidence="2 3">
    <name type="scientific">Solirubrobacter ginsenosidimutans</name>
    <dbReference type="NCBI Taxonomy" id="490573"/>
    <lineage>
        <taxon>Bacteria</taxon>
        <taxon>Bacillati</taxon>
        <taxon>Actinomycetota</taxon>
        <taxon>Thermoleophilia</taxon>
        <taxon>Solirubrobacterales</taxon>
        <taxon>Solirubrobacteraceae</taxon>
        <taxon>Solirubrobacter</taxon>
    </lineage>
</organism>
<dbReference type="Pfam" id="PF05721">
    <property type="entry name" value="PhyH"/>
    <property type="match status" value="1"/>
</dbReference>
<feature type="compositionally biased region" description="Basic and acidic residues" evidence="1">
    <location>
        <begin position="264"/>
        <end position="275"/>
    </location>
</feature>
<feature type="region of interest" description="Disordered" evidence="1">
    <location>
        <begin position="264"/>
        <end position="287"/>
    </location>
</feature>
<gene>
    <name evidence="2" type="ORF">OM076_07350</name>
</gene>
<keyword evidence="3" id="KW-1185">Reference proteome</keyword>
<accession>A0A9X3MQR9</accession>
<dbReference type="GO" id="GO:0016706">
    <property type="term" value="F:2-oxoglutarate-dependent dioxygenase activity"/>
    <property type="evidence" value="ECO:0007669"/>
    <property type="project" value="UniProtKB-ARBA"/>
</dbReference>
<dbReference type="SUPFAM" id="SSF51197">
    <property type="entry name" value="Clavaminate synthase-like"/>
    <property type="match status" value="1"/>
</dbReference>
<sequence length="287" mass="32190">MAVADSLGPAARGRRLEQVGALRESRATDDLNARLQQDGYLFVRGLLDRELVQAGRAELLDQPVLEQTYPMRSDAMKAVVHGPRILGFFTELFGTPARSYDFIWLRHQPPSYGIAPHCDTVFMGRGTPDVLTAWIPFGDIAIRGGGLMLLEDSHRIGRERIADYLAQDVDRYCENGPNAQAVETGEMKWEHWRDHTDWNGEITEDPHQLAADWGTRWLTADFRMGDALIFTLRTVHAGTDNETDALRLSTDSRYQPANQPIDERWINGEHGEDPIGHGLAAKQGTIC</sequence>
<evidence type="ECO:0000313" key="2">
    <source>
        <dbReference type="EMBL" id="MDA0160072.1"/>
    </source>
</evidence>
<dbReference type="EMBL" id="JAPDOD010000004">
    <property type="protein sequence ID" value="MDA0160072.1"/>
    <property type="molecule type" value="Genomic_DNA"/>
</dbReference>
<proteinExistence type="predicted"/>
<evidence type="ECO:0000256" key="1">
    <source>
        <dbReference type="SAM" id="MobiDB-lite"/>
    </source>
</evidence>
<dbReference type="PANTHER" id="PTHR40128:SF1">
    <property type="entry name" value="PHYTANOYL-COA HYDROXYLASE"/>
    <property type="match status" value="1"/>
</dbReference>
<protein>
    <submittedName>
        <fullName evidence="2">Phytanoyl-CoA dioxygenase family protein</fullName>
    </submittedName>
</protein>
<reference evidence="2" key="1">
    <citation type="submission" date="2022-10" db="EMBL/GenBank/DDBJ databases">
        <title>The WGS of Solirubrobacter ginsenosidimutans DSM 21036.</title>
        <authorList>
            <person name="Jiang Z."/>
        </authorList>
    </citation>
    <scope>NUCLEOTIDE SEQUENCE</scope>
    <source>
        <strain evidence="2">DSM 21036</strain>
    </source>
</reference>
<dbReference type="RefSeq" id="WP_270038838.1">
    <property type="nucleotide sequence ID" value="NZ_JAPDOD010000004.1"/>
</dbReference>
<keyword evidence="2" id="KW-0223">Dioxygenase</keyword>
<dbReference type="Proteomes" id="UP001149140">
    <property type="component" value="Unassembled WGS sequence"/>
</dbReference>
<dbReference type="PANTHER" id="PTHR40128">
    <property type="entry name" value="EXPRESSED PROTEIN"/>
    <property type="match status" value="1"/>
</dbReference>
<dbReference type="AlphaFoldDB" id="A0A9X3MQR9"/>
<name>A0A9X3MQR9_9ACTN</name>
<comment type="caution">
    <text evidence="2">The sequence shown here is derived from an EMBL/GenBank/DDBJ whole genome shotgun (WGS) entry which is preliminary data.</text>
</comment>
<keyword evidence="2" id="KW-0560">Oxidoreductase</keyword>
<dbReference type="Gene3D" id="2.60.120.620">
    <property type="entry name" value="q2cbj1_9rhob like domain"/>
    <property type="match status" value="1"/>
</dbReference>
<dbReference type="InterPro" id="IPR008775">
    <property type="entry name" value="Phytyl_CoA_dOase-like"/>
</dbReference>